<gene>
    <name evidence="2" type="ORF">GCM10018781_17970</name>
</gene>
<evidence type="ECO:0000313" key="2">
    <source>
        <dbReference type="EMBL" id="GHH65443.1"/>
    </source>
</evidence>
<name>A0A919FHL6_9ACTN</name>
<sequence>MHSVRGRLSVSATEPADERRARAAGRPVAVRPAAARAKLRRLARTSDPAGRPGAGAACPAAPRHRRPTVEERALLRPASGPAAPPVTAGPRRAPVPWHLRAGAPPRADGQADAVAK</sequence>
<organism evidence="2 3">
    <name type="scientific">Kitasatospora indigofera</name>
    <dbReference type="NCBI Taxonomy" id="67307"/>
    <lineage>
        <taxon>Bacteria</taxon>
        <taxon>Bacillati</taxon>
        <taxon>Actinomycetota</taxon>
        <taxon>Actinomycetes</taxon>
        <taxon>Kitasatosporales</taxon>
        <taxon>Streptomycetaceae</taxon>
        <taxon>Kitasatospora</taxon>
    </lineage>
</organism>
<feature type="compositionally biased region" description="Low complexity" evidence="1">
    <location>
        <begin position="48"/>
        <end position="61"/>
    </location>
</feature>
<proteinExistence type="predicted"/>
<keyword evidence="3" id="KW-1185">Reference proteome</keyword>
<comment type="caution">
    <text evidence="2">The sequence shown here is derived from an EMBL/GenBank/DDBJ whole genome shotgun (WGS) entry which is preliminary data.</text>
</comment>
<accession>A0A919FHL6</accession>
<protein>
    <submittedName>
        <fullName evidence="2">Uncharacterized protein</fullName>
    </submittedName>
</protein>
<feature type="region of interest" description="Disordered" evidence="1">
    <location>
        <begin position="1"/>
        <end position="116"/>
    </location>
</feature>
<dbReference type="EMBL" id="BNBO01000006">
    <property type="protein sequence ID" value="GHH65443.1"/>
    <property type="molecule type" value="Genomic_DNA"/>
</dbReference>
<evidence type="ECO:0000313" key="3">
    <source>
        <dbReference type="Proteomes" id="UP000617734"/>
    </source>
</evidence>
<dbReference type="AlphaFoldDB" id="A0A919FHL6"/>
<evidence type="ECO:0000256" key="1">
    <source>
        <dbReference type="SAM" id="MobiDB-lite"/>
    </source>
</evidence>
<feature type="compositionally biased region" description="Low complexity" evidence="1">
    <location>
        <begin position="24"/>
        <end position="36"/>
    </location>
</feature>
<reference evidence="2" key="1">
    <citation type="journal article" date="2014" name="Int. J. Syst. Evol. Microbiol.">
        <title>Complete genome sequence of Corynebacterium casei LMG S-19264T (=DSM 44701T), isolated from a smear-ripened cheese.</title>
        <authorList>
            <consortium name="US DOE Joint Genome Institute (JGI-PGF)"/>
            <person name="Walter F."/>
            <person name="Albersmeier A."/>
            <person name="Kalinowski J."/>
            <person name="Ruckert C."/>
        </authorList>
    </citation>
    <scope>NUCLEOTIDE SEQUENCE</scope>
    <source>
        <strain evidence="2">JCM 4646</strain>
    </source>
</reference>
<dbReference type="Proteomes" id="UP000617734">
    <property type="component" value="Unassembled WGS sequence"/>
</dbReference>
<reference evidence="2" key="2">
    <citation type="submission" date="2020-09" db="EMBL/GenBank/DDBJ databases">
        <authorList>
            <person name="Sun Q."/>
            <person name="Ohkuma M."/>
        </authorList>
    </citation>
    <scope>NUCLEOTIDE SEQUENCE</scope>
    <source>
        <strain evidence="2">JCM 4646</strain>
    </source>
</reference>